<evidence type="ECO:0000313" key="3">
    <source>
        <dbReference type="Proteomes" id="UP000483820"/>
    </source>
</evidence>
<evidence type="ECO:0000313" key="2">
    <source>
        <dbReference type="EMBL" id="KAF1769837.1"/>
    </source>
</evidence>
<accession>A0A6A5HU31</accession>
<keyword evidence="1" id="KW-1133">Transmembrane helix</keyword>
<dbReference type="EMBL" id="WUAV01000001">
    <property type="protein sequence ID" value="KAF1769837.1"/>
    <property type="molecule type" value="Genomic_DNA"/>
</dbReference>
<feature type="transmembrane region" description="Helical" evidence="1">
    <location>
        <begin position="109"/>
        <end position="129"/>
    </location>
</feature>
<protein>
    <submittedName>
        <fullName evidence="2">Uncharacterized protein</fullName>
    </submittedName>
</protein>
<dbReference type="RefSeq" id="XP_003115107.2">
    <property type="nucleotide sequence ID" value="XM_003115059.2"/>
</dbReference>
<name>A0A6A5HU31_CAERE</name>
<dbReference type="GeneID" id="9815113"/>
<dbReference type="AlphaFoldDB" id="A0A6A5HU31"/>
<evidence type="ECO:0000256" key="1">
    <source>
        <dbReference type="SAM" id="Phobius"/>
    </source>
</evidence>
<keyword evidence="1" id="KW-0472">Membrane</keyword>
<feature type="transmembrane region" description="Helical" evidence="1">
    <location>
        <begin position="168"/>
        <end position="200"/>
    </location>
</feature>
<dbReference type="Proteomes" id="UP000483820">
    <property type="component" value="Chromosome I"/>
</dbReference>
<dbReference type="KEGG" id="crq:GCK72_001654"/>
<sequence length="252" mass="28797">MSNHLDYQITKDILVADIVLHGLVVTPVQLEFLRPSNQIPVKLYMSSESLLLALPFCYSCQQLMNILAPIIFETSEMSVKKHHLSNFDSIFLLTICFASRSQFCMKKSVHLFWLGLGGICHVVFCWMVLQIKSIILLYSLSFFIAIGPVHSICLIFEEEIEKHKSSRIMSSSIVLLGATIYYQPASFLSTLILLTSAFLLQIIDDSFHLTGDYQSIDYTCRRRSIEIKIPYYPKSKVSKVRCHLRCLQKSSV</sequence>
<organism evidence="2 3">
    <name type="scientific">Caenorhabditis remanei</name>
    <name type="common">Caenorhabditis vulgaris</name>
    <dbReference type="NCBI Taxonomy" id="31234"/>
    <lineage>
        <taxon>Eukaryota</taxon>
        <taxon>Metazoa</taxon>
        <taxon>Ecdysozoa</taxon>
        <taxon>Nematoda</taxon>
        <taxon>Chromadorea</taxon>
        <taxon>Rhabditida</taxon>
        <taxon>Rhabditina</taxon>
        <taxon>Rhabditomorpha</taxon>
        <taxon>Rhabditoidea</taxon>
        <taxon>Rhabditidae</taxon>
        <taxon>Peloderinae</taxon>
        <taxon>Caenorhabditis</taxon>
    </lineage>
</organism>
<proteinExistence type="predicted"/>
<feature type="transmembrane region" description="Helical" evidence="1">
    <location>
        <begin position="12"/>
        <end position="30"/>
    </location>
</feature>
<gene>
    <name evidence="2" type="ORF">GCK72_001654</name>
</gene>
<dbReference type="CTD" id="9815113"/>
<reference evidence="2 3" key="1">
    <citation type="submission" date="2019-12" db="EMBL/GenBank/DDBJ databases">
        <title>Chromosome-level assembly of the Caenorhabditis remanei genome.</title>
        <authorList>
            <person name="Teterina A.A."/>
            <person name="Willis J.H."/>
            <person name="Phillips P.C."/>
        </authorList>
    </citation>
    <scope>NUCLEOTIDE SEQUENCE [LARGE SCALE GENOMIC DNA]</scope>
    <source>
        <strain evidence="2 3">PX506</strain>
        <tissue evidence="2">Whole organism</tissue>
    </source>
</reference>
<keyword evidence="1" id="KW-0812">Transmembrane</keyword>
<feature type="transmembrane region" description="Helical" evidence="1">
    <location>
        <begin position="135"/>
        <end position="156"/>
    </location>
</feature>
<comment type="caution">
    <text evidence="2">The sequence shown here is derived from an EMBL/GenBank/DDBJ whole genome shotgun (WGS) entry which is preliminary data.</text>
</comment>
<feature type="transmembrane region" description="Helical" evidence="1">
    <location>
        <begin position="50"/>
        <end position="72"/>
    </location>
</feature>